<dbReference type="AlphaFoldDB" id="A0AAF0IQM5"/>
<proteinExistence type="predicted"/>
<feature type="compositionally biased region" description="Polar residues" evidence="1">
    <location>
        <begin position="755"/>
        <end position="767"/>
    </location>
</feature>
<evidence type="ECO:0000313" key="4">
    <source>
        <dbReference type="Proteomes" id="UP001216638"/>
    </source>
</evidence>
<name>A0AAF0IQM5_9BASI</name>
<keyword evidence="3" id="KW-0808">Transferase</keyword>
<dbReference type="PANTHER" id="PTHR12984">
    <property type="entry name" value="SCY1-RELATED S/T PROTEIN KINASE-LIKE"/>
    <property type="match status" value="1"/>
</dbReference>
<dbReference type="Proteomes" id="UP001216638">
    <property type="component" value="Chromosome 3"/>
</dbReference>
<keyword evidence="4" id="KW-1185">Reference proteome</keyword>
<feature type="domain" description="Protein kinase" evidence="2">
    <location>
        <begin position="6"/>
        <end position="304"/>
    </location>
</feature>
<reference evidence="3" key="1">
    <citation type="submission" date="2023-03" db="EMBL/GenBank/DDBJ databases">
        <title>Mating type loci evolution in Malassezia.</title>
        <authorList>
            <person name="Coelho M.A."/>
        </authorList>
    </citation>
    <scope>NUCLEOTIDE SEQUENCE</scope>
    <source>
        <strain evidence="3">CBS 14135</strain>
    </source>
</reference>
<organism evidence="3 4">
    <name type="scientific">Malassezia brasiliensis</name>
    <dbReference type="NCBI Taxonomy" id="1821822"/>
    <lineage>
        <taxon>Eukaryota</taxon>
        <taxon>Fungi</taxon>
        <taxon>Dikarya</taxon>
        <taxon>Basidiomycota</taxon>
        <taxon>Ustilaginomycotina</taxon>
        <taxon>Malasseziomycetes</taxon>
        <taxon>Malasseziales</taxon>
        <taxon>Malasseziaceae</taxon>
        <taxon>Malassezia</taxon>
    </lineage>
</organism>
<dbReference type="PANTHER" id="PTHR12984:SF6">
    <property type="entry name" value="SCY1-LIKE PROTEIN 2"/>
    <property type="match status" value="1"/>
</dbReference>
<dbReference type="InterPro" id="IPR000719">
    <property type="entry name" value="Prot_kinase_dom"/>
</dbReference>
<feature type="region of interest" description="Disordered" evidence="1">
    <location>
        <begin position="46"/>
        <end position="68"/>
    </location>
</feature>
<evidence type="ECO:0000256" key="1">
    <source>
        <dbReference type="SAM" id="MobiDB-lite"/>
    </source>
</evidence>
<dbReference type="InterPro" id="IPR011009">
    <property type="entry name" value="Kinase-like_dom_sf"/>
</dbReference>
<dbReference type="InterPro" id="IPR016024">
    <property type="entry name" value="ARM-type_fold"/>
</dbReference>
<evidence type="ECO:0000313" key="3">
    <source>
        <dbReference type="EMBL" id="WFC96211.1"/>
    </source>
</evidence>
<dbReference type="SMART" id="SM00220">
    <property type="entry name" value="S_TKc"/>
    <property type="match status" value="1"/>
</dbReference>
<dbReference type="Gene3D" id="1.10.510.10">
    <property type="entry name" value="Transferase(Phosphotransferase) domain 1"/>
    <property type="match status" value="1"/>
</dbReference>
<sequence length="805" mass="88848">MASLWSQASSFLGRTNISTNYIVDDSRAPLQIGPWRVFTATRKSGAATVPTGSVHPPARDTGRGAERTKAVEQLKREVTTLSRLRHPCILEVVEPMEESRGELTFATERVSMSLAGTLSTRSTPDNQLDEIEIRKGLLQIARSLEFLHESKRLHTNLTPSAIIINAKGDWKLAGVGYSTVLDPQSPSRTHWAYEDEEQMLPVLMQRNMDYMDPMYVLDGISSPANDMFSLGILIFAIFHHGNTPYRTQGSANALRSYADHLSDRIHSPSWQMLGPDVQVILSNLITRSGNDRYNVKTFQTLSYFNSILVSVLKFLERDSFAARTKQEKVQFLRGLHKMLPQFSPALQRRKLLPSVRVGLMQMTEIMADRSLLPYILPNVFAMANNISSLEFCSSILPRIKPLFLIKDPPQNQSTPHILTTVLLLNQTDLFVSKMTPSQFREDVMPLFYSSFENEHIAVQENALQKVPQLCELLEFSHVKDTLLPKLMALFSKTKTLSVKVSALICFHALTPMLDKVTLSETLIPALARVKTREPAVMVASLAVYEAVAAKVDRDVQATAVLPRLWVMSMCPALTETQFARFMRVIRQLGEKIEREHMAYLHEQQSVQKHTEEMVGDPQGSRKSLSSTMNASNDLDFETLVGQTQSAASNGLDLFADMPGTPTTEMPALLDSMPKPSGAPRSNSVTMPPPGVPSHLRASHAPKLSSPLAPPPRPMSATVSQPTTPSATPSTGLFDALMADTPAEPLPTTVRPPLPQTASQPNLTNASHPTAPPGWGGGLLVPERKSTSSGPAPLPKSTWADFDPLK</sequence>
<protein>
    <submittedName>
        <fullName evidence="3">Protein kinase domain-containing protein ppk32</fullName>
    </submittedName>
</protein>
<feature type="region of interest" description="Disordered" evidence="1">
    <location>
        <begin position="605"/>
        <end position="628"/>
    </location>
</feature>
<dbReference type="GO" id="GO:0005524">
    <property type="term" value="F:ATP binding"/>
    <property type="evidence" value="ECO:0007669"/>
    <property type="project" value="InterPro"/>
</dbReference>
<dbReference type="InterPro" id="IPR051177">
    <property type="entry name" value="CIK-Related_Protein"/>
</dbReference>
<dbReference type="Gene3D" id="1.25.10.10">
    <property type="entry name" value="Leucine-rich Repeat Variant"/>
    <property type="match status" value="1"/>
</dbReference>
<feature type="compositionally biased region" description="Low complexity" evidence="1">
    <location>
        <begin position="714"/>
        <end position="730"/>
    </location>
</feature>
<dbReference type="EMBL" id="CP119953">
    <property type="protein sequence ID" value="WFC96211.1"/>
    <property type="molecule type" value="Genomic_DNA"/>
</dbReference>
<evidence type="ECO:0000259" key="2">
    <source>
        <dbReference type="PROSITE" id="PS50011"/>
    </source>
</evidence>
<accession>A0AAF0IQM5</accession>
<dbReference type="SUPFAM" id="SSF56112">
    <property type="entry name" value="Protein kinase-like (PK-like)"/>
    <property type="match status" value="1"/>
</dbReference>
<dbReference type="GO" id="GO:0004672">
    <property type="term" value="F:protein kinase activity"/>
    <property type="evidence" value="ECO:0007669"/>
    <property type="project" value="InterPro"/>
</dbReference>
<feature type="compositionally biased region" description="Basic and acidic residues" evidence="1">
    <location>
        <begin position="57"/>
        <end position="68"/>
    </location>
</feature>
<gene>
    <name evidence="3" type="primary">ppk32</name>
    <name evidence="3" type="ORF">MBRA1_002867</name>
</gene>
<dbReference type="InterPro" id="IPR011989">
    <property type="entry name" value="ARM-like"/>
</dbReference>
<keyword evidence="3" id="KW-0418">Kinase</keyword>
<dbReference type="SUPFAM" id="SSF48371">
    <property type="entry name" value="ARM repeat"/>
    <property type="match status" value="1"/>
</dbReference>
<feature type="region of interest" description="Disordered" evidence="1">
    <location>
        <begin position="655"/>
        <end position="805"/>
    </location>
</feature>
<dbReference type="Pfam" id="PF00069">
    <property type="entry name" value="Pkinase"/>
    <property type="match status" value="1"/>
</dbReference>
<dbReference type="PROSITE" id="PS50011">
    <property type="entry name" value="PROTEIN_KINASE_DOM"/>
    <property type="match status" value="1"/>
</dbReference>